<evidence type="ECO:0000313" key="4">
    <source>
        <dbReference type="Proteomes" id="UP001363010"/>
    </source>
</evidence>
<accession>A0ABU8W1Y8</accession>
<reference evidence="3 4" key="1">
    <citation type="submission" date="2024-03" db="EMBL/GenBank/DDBJ databases">
        <title>Novel species of the genus Variovorax.</title>
        <authorList>
            <person name="Liu Q."/>
            <person name="Xin Y.-H."/>
        </authorList>
    </citation>
    <scope>NUCLEOTIDE SEQUENCE [LARGE SCALE GENOMIC DNA]</scope>
    <source>
        <strain evidence="3 4">KACC 18501</strain>
    </source>
</reference>
<dbReference type="Proteomes" id="UP001363010">
    <property type="component" value="Unassembled WGS sequence"/>
</dbReference>
<organism evidence="3 4">
    <name type="scientific">Variovorax humicola</name>
    <dbReference type="NCBI Taxonomy" id="1769758"/>
    <lineage>
        <taxon>Bacteria</taxon>
        <taxon>Pseudomonadati</taxon>
        <taxon>Pseudomonadota</taxon>
        <taxon>Betaproteobacteria</taxon>
        <taxon>Burkholderiales</taxon>
        <taxon>Comamonadaceae</taxon>
        <taxon>Variovorax</taxon>
    </lineage>
</organism>
<dbReference type="Gene3D" id="3.10.180.10">
    <property type="entry name" value="2,3-Dihydroxybiphenyl 1,2-Dioxygenase, domain 1"/>
    <property type="match status" value="1"/>
</dbReference>
<dbReference type="EMBL" id="JBBKZV010000011">
    <property type="protein sequence ID" value="MEJ8824054.1"/>
    <property type="molecule type" value="Genomic_DNA"/>
</dbReference>
<name>A0ABU8W1Y8_9BURK</name>
<dbReference type="PANTHER" id="PTHR36113:SF6">
    <property type="entry name" value="FOSFOMYCIN RESISTANCE PROTEIN FOSX"/>
    <property type="match status" value="1"/>
</dbReference>
<dbReference type="SUPFAM" id="SSF54593">
    <property type="entry name" value="Glyoxalase/Bleomycin resistance protein/Dihydroxybiphenyl dioxygenase"/>
    <property type="match status" value="1"/>
</dbReference>
<dbReference type="InterPro" id="IPR037523">
    <property type="entry name" value="VOC_core"/>
</dbReference>
<evidence type="ECO:0000313" key="3">
    <source>
        <dbReference type="EMBL" id="MEJ8824054.1"/>
    </source>
</evidence>
<dbReference type="InterPro" id="IPR029068">
    <property type="entry name" value="Glyas_Bleomycin-R_OHBP_Dase"/>
</dbReference>
<dbReference type="PROSITE" id="PS51819">
    <property type="entry name" value="VOC"/>
    <property type="match status" value="1"/>
</dbReference>
<evidence type="ECO:0000259" key="2">
    <source>
        <dbReference type="PROSITE" id="PS51819"/>
    </source>
</evidence>
<keyword evidence="4" id="KW-1185">Reference proteome</keyword>
<keyword evidence="1" id="KW-0479">Metal-binding</keyword>
<evidence type="ECO:0000256" key="1">
    <source>
        <dbReference type="ARBA" id="ARBA00022723"/>
    </source>
</evidence>
<dbReference type="InterPro" id="IPR004360">
    <property type="entry name" value="Glyas_Fos-R_dOase_dom"/>
</dbReference>
<protein>
    <submittedName>
        <fullName evidence="3">VOC family protein</fullName>
    </submittedName>
</protein>
<gene>
    <name evidence="3" type="ORF">WKW80_18810</name>
</gene>
<dbReference type="Pfam" id="PF00903">
    <property type="entry name" value="Glyoxalase"/>
    <property type="match status" value="1"/>
</dbReference>
<dbReference type="RefSeq" id="WP_340365089.1">
    <property type="nucleotide sequence ID" value="NZ_JBBKZV010000011.1"/>
</dbReference>
<comment type="caution">
    <text evidence="3">The sequence shown here is derived from an EMBL/GenBank/DDBJ whole genome shotgun (WGS) entry which is preliminary data.</text>
</comment>
<dbReference type="PANTHER" id="PTHR36113">
    <property type="entry name" value="LYASE, PUTATIVE-RELATED-RELATED"/>
    <property type="match status" value="1"/>
</dbReference>
<dbReference type="InterPro" id="IPR051332">
    <property type="entry name" value="Fosfomycin_Res_Enzymes"/>
</dbReference>
<feature type="domain" description="VOC" evidence="2">
    <location>
        <begin position="6"/>
        <end position="131"/>
    </location>
</feature>
<proteinExistence type="predicted"/>
<sequence>MASISGIAHIQLSVSSMARSVPFYETLLHAMEMVTLVNDPQFFYCIGGKTGVAISPIEPEFQDQSFNQRRAGLHHLCFRAKTREDVDALFKVAVELEARIVRPPTETNWAPGYYSVLFEDPDGIRIEVNFVPGKGHLA</sequence>